<dbReference type="STRING" id="330214.NIDE1179"/>
<keyword evidence="3" id="KW-1185">Reference proteome</keyword>
<proteinExistence type="predicted"/>
<protein>
    <recommendedName>
        <fullName evidence="1">FRG domain-containing protein</fullName>
    </recommendedName>
</protein>
<reference evidence="2 3" key="1">
    <citation type="journal article" date="2010" name="Proc. Natl. Acad. Sci. U.S.A.">
        <title>A Nitrospira metagenome illuminates the physiology and evolution of globally important nitrite-oxidizing bacteria.</title>
        <authorList>
            <person name="Lucker S."/>
            <person name="Wagner M."/>
            <person name="Maixner F."/>
            <person name="Pelletier E."/>
            <person name="Koch H."/>
            <person name="Vacherie B."/>
            <person name="Rattei T."/>
            <person name="Sinninghe Damste J."/>
            <person name="Spieck E."/>
            <person name="Le Paslier D."/>
            <person name="Daims H."/>
        </authorList>
    </citation>
    <scope>NUCLEOTIDE SEQUENCE [LARGE SCALE GENOMIC DNA]</scope>
</reference>
<dbReference type="SMART" id="SM00901">
    <property type="entry name" value="FRG"/>
    <property type="match status" value="1"/>
</dbReference>
<dbReference type="Proteomes" id="UP000001660">
    <property type="component" value="Chromosome"/>
</dbReference>
<gene>
    <name evidence="2" type="ORF">NIDE1179</name>
</gene>
<dbReference type="KEGG" id="nde:NIDE1179"/>
<feature type="domain" description="FRG" evidence="1">
    <location>
        <begin position="18"/>
        <end position="129"/>
    </location>
</feature>
<accession>D8PCH7</accession>
<dbReference type="HOGENOM" id="CLU_050026_1_0_0"/>
<dbReference type="AlphaFoldDB" id="D8PCH7"/>
<sequence>MQLSWNEYKARASEDLASDGAFIYRGQRDARWSLKTTLHRTALVSTVRDMKTYADVVLPQVHEAIEAWVGRSWDLTNPLGMAEFVAFLQHNGFPTPLLDWTYSPYVAAYFAFESVNHFHPQIDEVAVFSFNKRSWTAAYRQVYDYADHTPHVSVLQPRMVGNHKLAVQQGCFTWSNVEDIEGHIRLNEKDGKHFLVKCTFDVRERPKVMRELSLMGISAIQLMPSVEAVCKKALEDLIGLNSVGKKMSEVTP</sequence>
<dbReference type="EMBL" id="FP929003">
    <property type="protein sequence ID" value="CBK40936.1"/>
    <property type="molecule type" value="Genomic_DNA"/>
</dbReference>
<evidence type="ECO:0000313" key="3">
    <source>
        <dbReference type="Proteomes" id="UP000001660"/>
    </source>
</evidence>
<evidence type="ECO:0000313" key="2">
    <source>
        <dbReference type="EMBL" id="CBK40936.1"/>
    </source>
</evidence>
<dbReference type="OrthoDB" id="9816036at2"/>
<dbReference type="Pfam" id="PF08867">
    <property type="entry name" value="FRG"/>
    <property type="match status" value="1"/>
</dbReference>
<dbReference type="InterPro" id="IPR014966">
    <property type="entry name" value="FRG-dom"/>
</dbReference>
<organism evidence="2 3">
    <name type="scientific">Nitrospira defluvii</name>
    <dbReference type="NCBI Taxonomy" id="330214"/>
    <lineage>
        <taxon>Bacteria</taxon>
        <taxon>Pseudomonadati</taxon>
        <taxon>Nitrospirota</taxon>
        <taxon>Nitrospiria</taxon>
        <taxon>Nitrospirales</taxon>
        <taxon>Nitrospiraceae</taxon>
        <taxon>Nitrospira</taxon>
    </lineage>
</organism>
<name>D8PCH7_9BACT</name>
<evidence type="ECO:0000259" key="1">
    <source>
        <dbReference type="SMART" id="SM00901"/>
    </source>
</evidence>